<dbReference type="Pfam" id="PF16986">
    <property type="entry name" value="CzcE"/>
    <property type="match status" value="1"/>
</dbReference>
<name>A0A844D3K6_9BURK</name>
<sequence>MFNFTTAPQKRLLLAAIFAVSCAGAHAANNYGSTAPQTAAEKLIAVGPQTKYINVDNGETVTFVHGHEMFTWNFRTLHESDSFKLADIAPAGFDAGNVEVYVARDPLYR</sequence>
<organism evidence="2 3">
    <name type="scientific">Duganella aquatilis</name>
    <dbReference type="NCBI Taxonomy" id="2666082"/>
    <lineage>
        <taxon>Bacteria</taxon>
        <taxon>Pseudomonadati</taxon>
        <taxon>Pseudomonadota</taxon>
        <taxon>Betaproteobacteria</taxon>
        <taxon>Burkholderiales</taxon>
        <taxon>Oxalobacteraceae</taxon>
        <taxon>Telluria group</taxon>
        <taxon>Duganella</taxon>
    </lineage>
</organism>
<evidence type="ECO:0000313" key="2">
    <source>
        <dbReference type="EMBL" id="MRW82726.1"/>
    </source>
</evidence>
<dbReference type="AlphaFoldDB" id="A0A844D3K6"/>
<protein>
    <submittedName>
        <fullName evidence="2">CzcE family metal-binding protein</fullName>
    </submittedName>
</protein>
<evidence type="ECO:0000256" key="1">
    <source>
        <dbReference type="SAM" id="SignalP"/>
    </source>
</evidence>
<evidence type="ECO:0000313" key="3">
    <source>
        <dbReference type="Proteomes" id="UP000439986"/>
    </source>
</evidence>
<keyword evidence="3" id="KW-1185">Reference proteome</keyword>
<dbReference type="EMBL" id="WKJL01000001">
    <property type="protein sequence ID" value="MRW82726.1"/>
    <property type="molecule type" value="Genomic_DNA"/>
</dbReference>
<dbReference type="InterPro" id="IPR031560">
    <property type="entry name" value="CzcE"/>
</dbReference>
<dbReference type="RefSeq" id="WP_154355777.1">
    <property type="nucleotide sequence ID" value="NZ_WKJL01000001.1"/>
</dbReference>
<comment type="caution">
    <text evidence="2">The sequence shown here is derived from an EMBL/GenBank/DDBJ whole genome shotgun (WGS) entry which is preliminary data.</text>
</comment>
<feature type="chain" id="PRO_5032403041" evidence="1">
    <location>
        <begin position="28"/>
        <end position="109"/>
    </location>
</feature>
<gene>
    <name evidence="2" type="ORF">GJ698_01300</name>
</gene>
<proteinExistence type="predicted"/>
<dbReference type="Gene3D" id="2.60.40.2280">
    <property type="entry name" value="Heavy-metal resistance protein CzcE"/>
    <property type="match status" value="1"/>
</dbReference>
<accession>A0A844D3K6</accession>
<dbReference type="Proteomes" id="UP000439986">
    <property type="component" value="Unassembled WGS sequence"/>
</dbReference>
<dbReference type="InterPro" id="IPR038674">
    <property type="entry name" value="CzcE_sf"/>
</dbReference>
<keyword evidence="1" id="KW-0732">Signal</keyword>
<reference evidence="2 3" key="1">
    <citation type="submission" date="2019-11" db="EMBL/GenBank/DDBJ databases">
        <title>Novel species isolated from a subtropical stream in China.</title>
        <authorList>
            <person name="Lu H."/>
        </authorList>
    </citation>
    <scope>NUCLEOTIDE SEQUENCE [LARGE SCALE GENOMIC DNA]</scope>
    <source>
        <strain evidence="2 3">FT26W</strain>
    </source>
</reference>
<feature type="signal peptide" evidence="1">
    <location>
        <begin position="1"/>
        <end position="27"/>
    </location>
</feature>